<reference evidence="2" key="1">
    <citation type="submission" date="2016-10" db="EMBL/GenBank/DDBJ databases">
        <authorList>
            <person name="Varghese N."/>
            <person name="Submissions S."/>
        </authorList>
    </citation>
    <scope>NUCLEOTIDE SEQUENCE [LARGE SCALE GENOMIC DNA]</scope>
    <source>
        <strain evidence="2">CGMCC 1.10971</strain>
    </source>
</reference>
<dbReference type="AlphaFoldDB" id="A0A1I2RN45"/>
<organism evidence="1 2">
    <name type="scientific">Neptunomonas qingdaonensis</name>
    <dbReference type="NCBI Taxonomy" id="1045558"/>
    <lineage>
        <taxon>Bacteria</taxon>
        <taxon>Pseudomonadati</taxon>
        <taxon>Pseudomonadota</taxon>
        <taxon>Gammaproteobacteria</taxon>
        <taxon>Oceanospirillales</taxon>
        <taxon>Oceanospirillaceae</taxon>
        <taxon>Neptunomonas</taxon>
    </lineage>
</organism>
<keyword evidence="2" id="KW-1185">Reference proteome</keyword>
<dbReference type="STRING" id="1045558.SAMN05216175_106200"/>
<dbReference type="Pfam" id="PF04400">
    <property type="entry name" value="NqrM"/>
    <property type="match status" value="1"/>
</dbReference>
<proteinExistence type="predicted"/>
<accession>A0A1I2RN45</accession>
<name>A0A1I2RN45_9GAMM</name>
<dbReference type="RefSeq" id="WP_177201151.1">
    <property type="nucleotide sequence ID" value="NZ_FOOU01000006.1"/>
</dbReference>
<evidence type="ECO:0000313" key="2">
    <source>
        <dbReference type="Proteomes" id="UP000198623"/>
    </source>
</evidence>
<evidence type="ECO:0000313" key="1">
    <source>
        <dbReference type="EMBL" id="SFG41890.1"/>
    </source>
</evidence>
<sequence>MDIFIFVFAGLMLIILAMSVGVIMGGKPIAGSCGGMASLGMDTACDICAGDKSICEDEDEKNRRISELAKIDSLAYEVKSKS</sequence>
<gene>
    <name evidence="1" type="ORF">SAMN05216175_106200</name>
</gene>
<dbReference type="PANTHER" id="PTHR40691">
    <property type="entry name" value="(NA+)-NQR MATURATION NQRM"/>
    <property type="match status" value="1"/>
</dbReference>
<dbReference type="PANTHER" id="PTHR40691:SF3">
    <property type="entry name" value="(NA+)-NQR MATURATION NQRM"/>
    <property type="match status" value="1"/>
</dbReference>
<dbReference type="Proteomes" id="UP000198623">
    <property type="component" value="Unassembled WGS sequence"/>
</dbReference>
<dbReference type="EMBL" id="FOOU01000006">
    <property type="protein sequence ID" value="SFG41890.1"/>
    <property type="molecule type" value="Genomic_DNA"/>
</dbReference>
<evidence type="ECO:0008006" key="3">
    <source>
        <dbReference type="Google" id="ProtNLM"/>
    </source>
</evidence>
<protein>
    <recommendedName>
        <fullName evidence="3">ApbE family protein</fullName>
    </recommendedName>
</protein>
<dbReference type="InterPro" id="IPR007495">
    <property type="entry name" value="NqrM"/>
</dbReference>